<keyword evidence="4" id="KW-0413">Isomerase</keyword>
<accession>A0A1N6QR33</accession>
<dbReference type="InterPro" id="IPR024052">
    <property type="entry name" value="Phosphopentomutase_DeoB_cap_sf"/>
</dbReference>
<dbReference type="Pfam" id="PF01676">
    <property type="entry name" value="Metalloenzyme"/>
    <property type="match status" value="1"/>
</dbReference>
<evidence type="ECO:0000313" key="7">
    <source>
        <dbReference type="Proteomes" id="UP000185669"/>
    </source>
</evidence>
<name>A0A1N6QR33_9FIRM</name>
<keyword evidence="3" id="KW-0464">Manganese</keyword>
<evidence type="ECO:0000256" key="2">
    <source>
        <dbReference type="ARBA" id="ARBA00022723"/>
    </source>
</evidence>
<keyword evidence="2" id="KW-0479">Metal-binding</keyword>
<dbReference type="GO" id="GO:0000287">
    <property type="term" value="F:magnesium ion binding"/>
    <property type="evidence" value="ECO:0007669"/>
    <property type="project" value="InterPro"/>
</dbReference>
<evidence type="ECO:0000259" key="5">
    <source>
        <dbReference type="Pfam" id="PF01676"/>
    </source>
</evidence>
<dbReference type="Gene3D" id="3.30.70.1250">
    <property type="entry name" value="Phosphopentomutase"/>
    <property type="match status" value="1"/>
</dbReference>
<dbReference type="CDD" id="cd16009">
    <property type="entry name" value="PPM"/>
    <property type="match status" value="1"/>
</dbReference>
<proteinExistence type="inferred from homology"/>
<comment type="similarity">
    <text evidence="1">Belongs to the phosphopentomutase family.</text>
</comment>
<dbReference type="InterPro" id="IPR010045">
    <property type="entry name" value="DeoB"/>
</dbReference>
<dbReference type="GO" id="GO:0008973">
    <property type="term" value="F:phosphopentomutase activity"/>
    <property type="evidence" value="ECO:0007669"/>
    <property type="project" value="InterPro"/>
</dbReference>
<dbReference type="PANTHER" id="PTHR21110">
    <property type="entry name" value="PHOSPHOPENTOMUTASE"/>
    <property type="match status" value="1"/>
</dbReference>
<dbReference type="RefSeq" id="WP_076543717.1">
    <property type="nucleotide sequence ID" value="NZ_FTNC01000002.1"/>
</dbReference>
<dbReference type="InterPro" id="IPR017850">
    <property type="entry name" value="Alkaline_phosphatase_core_sf"/>
</dbReference>
<evidence type="ECO:0000313" key="6">
    <source>
        <dbReference type="EMBL" id="SIQ18998.1"/>
    </source>
</evidence>
<keyword evidence="7" id="KW-1185">Reference proteome</keyword>
<feature type="domain" description="Metalloenzyme" evidence="5">
    <location>
        <begin position="2"/>
        <end position="412"/>
    </location>
</feature>
<dbReference type="PANTHER" id="PTHR21110:SF0">
    <property type="entry name" value="PHOSPHOPENTOMUTASE"/>
    <property type="match status" value="1"/>
</dbReference>
<dbReference type="InterPro" id="IPR006124">
    <property type="entry name" value="Metalloenzyme"/>
</dbReference>
<organism evidence="6 7">
    <name type="scientific">Halanaerobium kushneri</name>
    <dbReference type="NCBI Taxonomy" id="56779"/>
    <lineage>
        <taxon>Bacteria</taxon>
        <taxon>Bacillati</taxon>
        <taxon>Bacillota</taxon>
        <taxon>Clostridia</taxon>
        <taxon>Halanaerobiales</taxon>
        <taxon>Halanaerobiaceae</taxon>
        <taxon>Halanaerobium</taxon>
    </lineage>
</organism>
<dbReference type="Gene3D" id="3.40.720.10">
    <property type="entry name" value="Alkaline Phosphatase, subunit A"/>
    <property type="match status" value="1"/>
</dbReference>
<protein>
    <submittedName>
        <fullName evidence="6">Phosphopentomutase</fullName>
    </submittedName>
</protein>
<evidence type="ECO:0000256" key="1">
    <source>
        <dbReference type="ARBA" id="ARBA00010373"/>
    </source>
</evidence>
<dbReference type="NCBIfam" id="NF009049">
    <property type="entry name" value="PRK12383.1"/>
    <property type="match status" value="1"/>
</dbReference>
<evidence type="ECO:0000256" key="3">
    <source>
        <dbReference type="ARBA" id="ARBA00023211"/>
    </source>
</evidence>
<gene>
    <name evidence="6" type="ORF">SAMN05421834_10239</name>
</gene>
<reference evidence="7" key="1">
    <citation type="submission" date="2017-01" db="EMBL/GenBank/DDBJ databases">
        <authorList>
            <person name="Varghese N."/>
            <person name="Submissions S."/>
        </authorList>
    </citation>
    <scope>NUCLEOTIDE SEQUENCE [LARGE SCALE GENOMIC DNA]</scope>
    <source>
        <strain evidence="7">ATCC 700103</strain>
    </source>
</reference>
<dbReference type="AlphaFoldDB" id="A0A1N6QR33"/>
<dbReference type="GO" id="GO:0043094">
    <property type="term" value="P:metabolic compound salvage"/>
    <property type="evidence" value="ECO:0007669"/>
    <property type="project" value="InterPro"/>
</dbReference>
<evidence type="ECO:0000256" key="4">
    <source>
        <dbReference type="ARBA" id="ARBA00023235"/>
    </source>
</evidence>
<dbReference type="EMBL" id="FTNC01000002">
    <property type="protein sequence ID" value="SIQ18998.1"/>
    <property type="molecule type" value="Genomic_DNA"/>
</dbReference>
<dbReference type="SUPFAM" id="SSF53649">
    <property type="entry name" value="Alkaline phosphatase-like"/>
    <property type="match status" value="1"/>
</dbReference>
<sequence>MKRVILLILDGLGIGAMDDLEAQQRLQDQTADTLGTVLKNNQDLNLNNLNQFGLQAAHNLSHLTSKSSKIQKNNLESTYNRGNTEFEIENLKAAYTYAALSYDGADTFMGHQEIMGSSPTHPKIQPFREVHKKVKYALEKKGYQVKIPEPDHPYLLVNQKVVVADNIEADYGQIYNVSASLEEIDFKEILKIGKIVRETVKVSRVIALGGKNTDLRQILESIENANSEITGVNSTASGVYGEGYRVLHLGYGIDYNKQITTILAEEGIDVRLIGKVQDVIYCPKAKKMLPAVATEKVLELMQEEMDESDSGLIAVNVQETDLAGHQQSDKKFAKVLEMVDQKLPQIIASLREDDLFIITADHGNDPNVGHSHHTRENVPLLVYQKNISVEELKPRKSLADIAATIADYLGVKAPESGKSFI</sequence>
<dbReference type="GO" id="GO:0005829">
    <property type="term" value="C:cytosol"/>
    <property type="evidence" value="ECO:0007669"/>
    <property type="project" value="TreeGrafter"/>
</dbReference>
<dbReference type="Proteomes" id="UP000185669">
    <property type="component" value="Unassembled WGS sequence"/>
</dbReference>
<dbReference type="GO" id="GO:0009117">
    <property type="term" value="P:nucleotide metabolic process"/>
    <property type="evidence" value="ECO:0007669"/>
    <property type="project" value="InterPro"/>
</dbReference>
<dbReference type="STRING" id="56779.SAMN05421834_10239"/>
<dbReference type="PIRSF" id="PIRSF001491">
    <property type="entry name" value="Ppentomutase"/>
    <property type="match status" value="1"/>
</dbReference>